<dbReference type="InterPro" id="IPR015947">
    <property type="entry name" value="PUA-like_sf"/>
</dbReference>
<dbReference type="HOGENOM" id="CLU_013989_3_0_1"/>
<accession>A0A017S1C8</accession>
<feature type="domain" description="Lon N-terminal" evidence="8">
    <location>
        <begin position="295"/>
        <end position="529"/>
    </location>
</feature>
<evidence type="ECO:0000259" key="7">
    <source>
        <dbReference type="PROSITE" id="PS50089"/>
    </source>
</evidence>
<dbReference type="PANTHER" id="PTHR23327:SF42">
    <property type="entry name" value="LON PEPTIDASE N-TERMINAL DOMAIN AND RING FINGER PROTEIN C14F5.10C"/>
    <property type="match status" value="1"/>
</dbReference>
<dbReference type="GO" id="GO:0008270">
    <property type="term" value="F:zinc ion binding"/>
    <property type="evidence" value="ECO:0007669"/>
    <property type="project" value="UniProtKB-KW"/>
</dbReference>
<proteinExistence type="predicted"/>
<dbReference type="AlphaFoldDB" id="A0A017S1C8"/>
<dbReference type="Gene3D" id="3.30.40.10">
    <property type="entry name" value="Zinc/RING finger domain, C3HC4 (zinc finger)"/>
    <property type="match status" value="2"/>
</dbReference>
<dbReference type="Pfam" id="PF02190">
    <property type="entry name" value="LON_substr_bdg"/>
    <property type="match status" value="1"/>
</dbReference>
<evidence type="ECO:0000313" key="9">
    <source>
        <dbReference type="EMBL" id="EYE90434.1"/>
    </source>
</evidence>
<dbReference type="EMBL" id="KK088459">
    <property type="protein sequence ID" value="EYE90434.1"/>
    <property type="molecule type" value="Genomic_DNA"/>
</dbReference>
<dbReference type="Pfam" id="PF13445">
    <property type="entry name" value="zf-RING_UBOX"/>
    <property type="match status" value="1"/>
</dbReference>
<evidence type="ECO:0000256" key="6">
    <source>
        <dbReference type="SAM" id="Phobius"/>
    </source>
</evidence>
<keyword evidence="2 4" id="KW-0863">Zinc-finger</keyword>
<dbReference type="InterPro" id="IPR013083">
    <property type="entry name" value="Znf_RING/FYVE/PHD"/>
</dbReference>
<evidence type="ECO:0000256" key="3">
    <source>
        <dbReference type="ARBA" id="ARBA00022833"/>
    </source>
</evidence>
<keyword evidence="6" id="KW-1133">Transmembrane helix</keyword>
<dbReference type="Gene3D" id="2.30.130.40">
    <property type="entry name" value="LON domain-like"/>
    <property type="match status" value="1"/>
</dbReference>
<gene>
    <name evidence="9" type="ORF">EURHEDRAFT_406875</name>
</gene>
<organism evidence="9 10">
    <name type="scientific">Aspergillus ruber (strain CBS 135680)</name>
    <dbReference type="NCBI Taxonomy" id="1388766"/>
    <lineage>
        <taxon>Eukaryota</taxon>
        <taxon>Fungi</taxon>
        <taxon>Dikarya</taxon>
        <taxon>Ascomycota</taxon>
        <taxon>Pezizomycotina</taxon>
        <taxon>Eurotiomycetes</taxon>
        <taxon>Eurotiomycetidae</taxon>
        <taxon>Eurotiales</taxon>
        <taxon>Aspergillaceae</taxon>
        <taxon>Aspergillus</taxon>
        <taxon>Aspergillus subgen. Aspergillus</taxon>
    </lineage>
</organism>
<dbReference type="GO" id="GO:0061630">
    <property type="term" value="F:ubiquitin protein ligase activity"/>
    <property type="evidence" value="ECO:0007669"/>
    <property type="project" value="TreeGrafter"/>
</dbReference>
<dbReference type="Proteomes" id="UP000019804">
    <property type="component" value="Unassembled WGS sequence"/>
</dbReference>
<dbReference type="RefSeq" id="XP_040634124.1">
    <property type="nucleotide sequence ID" value="XM_040780488.1"/>
</dbReference>
<dbReference type="GeneID" id="63695612"/>
<dbReference type="CDD" id="cd16514">
    <property type="entry name" value="RING-HC_LONFs_rpt2"/>
    <property type="match status" value="1"/>
</dbReference>
<dbReference type="SMART" id="SM00184">
    <property type="entry name" value="RING"/>
    <property type="match status" value="2"/>
</dbReference>
<dbReference type="PROSITE" id="PS51787">
    <property type="entry name" value="LON_N"/>
    <property type="match status" value="1"/>
</dbReference>
<evidence type="ECO:0000259" key="8">
    <source>
        <dbReference type="PROSITE" id="PS51787"/>
    </source>
</evidence>
<dbReference type="Gene3D" id="1.20.58.1480">
    <property type="match status" value="1"/>
</dbReference>
<feature type="compositionally biased region" description="Basic and acidic residues" evidence="5">
    <location>
        <begin position="634"/>
        <end position="675"/>
    </location>
</feature>
<evidence type="ECO:0000256" key="5">
    <source>
        <dbReference type="SAM" id="MobiDB-lite"/>
    </source>
</evidence>
<keyword evidence="1" id="KW-0479">Metal-binding</keyword>
<dbReference type="SUPFAM" id="SSF57850">
    <property type="entry name" value="RING/U-box"/>
    <property type="match status" value="2"/>
</dbReference>
<feature type="region of interest" description="Disordered" evidence="5">
    <location>
        <begin position="1"/>
        <end position="25"/>
    </location>
</feature>
<evidence type="ECO:0008006" key="11">
    <source>
        <dbReference type="Google" id="ProtNLM"/>
    </source>
</evidence>
<feature type="region of interest" description="Disordered" evidence="5">
    <location>
        <begin position="629"/>
        <end position="675"/>
    </location>
</feature>
<dbReference type="InterPro" id="IPR001841">
    <property type="entry name" value="Znf_RING"/>
</dbReference>
<reference evidence="10" key="1">
    <citation type="journal article" date="2014" name="Nat. Commun.">
        <title>Genomic adaptations of the halophilic Dead Sea filamentous fungus Eurotium rubrum.</title>
        <authorList>
            <person name="Kis-Papo T."/>
            <person name="Weig A.R."/>
            <person name="Riley R."/>
            <person name="Persoh D."/>
            <person name="Salamov A."/>
            <person name="Sun H."/>
            <person name="Lipzen A."/>
            <person name="Wasser S.P."/>
            <person name="Rambold G."/>
            <person name="Grigoriev I.V."/>
            <person name="Nevo E."/>
        </authorList>
    </citation>
    <scope>NUCLEOTIDE SEQUENCE [LARGE SCALE GENOMIC DNA]</scope>
    <source>
        <strain evidence="10">CBS 135680</strain>
    </source>
</reference>
<dbReference type="STRING" id="1388766.A0A017S1C8"/>
<dbReference type="SUPFAM" id="SSF88697">
    <property type="entry name" value="PUA domain-like"/>
    <property type="match status" value="1"/>
</dbReference>
<sequence length="675" mass="76418">MNENERGAYSYDPFNPSSESQTSSFSTSLPAHTFLRQIQCARCLRPLRTPLRLPCGNTLCRECLPAVQPRIGITYPAGEGRKYRFKCPWEKEESCVGEHCVADCGVDVLLTRLVEVVEEVLAGDIHGSEYEEDKSLDMSWADPNDLVETWKTVCLEGGALRGVYRMIKEGRFDYDASDVVYDRKDGIEQTSVDAVLLTRLKQVIRDEFDCQVCYSFISDPLTTPCGHTFCRKCVELVLNHSDLCPLCRQKLNMPSTIQSEPINSPVAGLMECLFPDQVSSRRESLAQNEASLDNEQMTPLFVSSIAFPTMPIFLHVFEPRYRIMIRRIMASRERKFGMVAYNRARRRQGGLGRIQFMQYGTLMLVDRFEMLPDGRSLVIATGVSRFKVTKADMLDGYHVGQVERLDDVPITVEESNEAAETAVFAETLTESQQPSEPQEETQKSLESMSTQQLFDLALDFVRTQHRIGAPWLHPRALMAYGNEPTDPSRFPWWLASILRVSDEEKYRLLCATSVRERLKISARWVKKLESGERYVAIRTTLSSPSFITSFAPFSMSVSVSFGSAPSTFDRQRPVPQQRSPNTQTYLPQTLVLGLFLLIFGAQIAVNMAQMRRVQRRRLGEGVRRTIVVNGPEPGHQEGETIVGERRDRSEGVVREGAGEEPRERPGERLETRDAG</sequence>
<keyword evidence="6" id="KW-0812">Transmembrane</keyword>
<keyword evidence="3" id="KW-0862">Zinc</keyword>
<evidence type="ECO:0000256" key="4">
    <source>
        <dbReference type="PROSITE-ProRule" id="PRU00175"/>
    </source>
</evidence>
<dbReference type="InterPro" id="IPR027370">
    <property type="entry name" value="Znf-RING_euk"/>
</dbReference>
<evidence type="ECO:0000256" key="1">
    <source>
        <dbReference type="ARBA" id="ARBA00022723"/>
    </source>
</evidence>
<dbReference type="InterPro" id="IPR003111">
    <property type="entry name" value="Lon_prtase_N"/>
</dbReference>
<evidence type="ECO:0000313" key="10">
    <source>
        <dbReference type="Proteomes" id="UP000019804"/>
    </source>
</evidence>
<feature type="region of interest" description="Disordered" evidence="5">
    <location>
        <begin position="427"/>
        <end position="446"/>
    </location>
</feature>
<protein>
    <recommendedName>
        <fullName evidence="11">ATP-dependent protease</fullName>
    </recommendedName>
</protein>
<dbReference type="SMART" id="SM00464">
    <property type="entry name" value="LON"/>
    <property type="match status" value="1"/>
</dbReference>
<dbReference type="PROSITE" id="PS50089">
    <property type="entry name" value="ZF_RING_2"/>
    <property type="match status" value="1"/>
</dbReference>
<name>A0A017S1C8_ASPRC</name>
<feature type="transmembrane region" description="Helical" evidence="6">
    <location>
        <begin position="585"/>
        <end position="608"/>
    </location>
</feature>
<feature type="domain" description="RING-type" evidence="7">
    <location>
        <begin position="210"/>
        <end position="248"/>
    </location>
</feature>
<keyword evidence="6" id="KW-0472">Membrane</keyword>
<dbReference type="PANTHER" id="PTHR23327">
    <property type="entry name" value="RING FINGER PROTEIN 127"/>
    <property type="match status" value="1"/>
</dbReference>
<keyword evidence="10" id="KW-1185">Reference proteome</keyword>
<dbReference type="InterPro" id="IPR046336">
    <property type="entry name" value="Lon_prtase_N_sf"/>
</dbReference>
<dbReference type="InterPro" id="IPR017907">
    <property type="entry name" value="Znf_RING_CS"/>
</dbReference>
<dbReference type="OrthoDB" id="264917at2759"/>
<evidence type="ECO:0000256" key="2">
    <source>
        <dbReference type="ARBA" id="ARBA00022771"/>
    </source>
</evidence>
<dbReference type="Pfam" id="PF13923">
    <property type="entry name" value="zf-C3HC4_2"/>
    <property type="match status" value="1"/>
</dbReference>
<dbReference type="PROSITE" id="PS00518">
    <property type="entry name" value="ZF_RING_1"/>
    <property type="match status" value="1"/>
</dbReference>